<evidence type="ECO:0000256" key="1">
    <source>
        <dbReference type="SAM" id="SignalP"/>
    </source>
</evidence>
<evidence type="ECO:0000313" key="3">
    <source>
        <dbReference type="Proteomes" id="UP001230156"/>
    </source>
</evidence>
<dbReference type="PANTHER" id="PTHR11102">
    <property type="entry name" value="SEL-1-LIKE PROTEIN"/>
    <property type="match status" value="1"/>
</dbReference>
<gene>
    <name evidence="2" type="ORF">Q8A70_09910</name>
</gene>
<dbReference type="RefSeq" id="WP_379955427.1">
    <property type="nucleotide sequence ID" value="NZ_JAUYVI010000003.1"/>
</dbReference>
<feature type="chain" id="PRO_5045842550" evidence="1">
    <location>
        <begin position="23"/>
        <end position="282"/>
    </location>
</feature>
<dbReference type="PANTHER" id="PTHR11102:SF160">
    <property type="entry name" value="ERAD-ASSOCIATED E3 UBIQUITIN-PROTEIN LIGASE COMPONENT HRD3"/>
    <property type="match status" value="1"/>
</dbReference>
<dbReference type="SUPFAM" id="SSF81901">
    <property type="entry name" value="HCP-like"/>
    <property type="match status" value="1"/>
</dbReference>
<protein>
    <submittedName>
        <fullName evidence="2">Tetratricopeptide repeat protein</fullName>
    </submittedName>
</protein>
<evidence type="ECO:0000313" key="2">
    <source>
        <dbReference type="EMBL" id="MDQ7247982.1"/>
    </source>
</evidence>
<dbReference type="InterPro" id="IPR006597">
    <property type="entry name" value="Sel1-like"/>
</dbReference>
<name>A0ABU0YJU7_9PROT</name>
<comment type="caution">
    <text evidence="2">The sequence shown here is derived from an EMBL/GenBank/DDBJ whole genome shotgun (WGS) entry which is preliminary data.</text>
</comment>
<organism evidence="2 3">
    <name type="scientific">Dongia sedimenti</name>
    <dbReference type="NCBI Taxonomy" id="3064282"/>
    <lineage>
        <taxon>Bacteria</taxon>
        <taxon>Pseudomonadati</taxon>
        <taxon>Pseudomonadota</taxon>
        <taxon>Alphaproteobacteria</taxon>
        <taxon>Rhodospirillales</taxon>
        <taxon>Dongiaceae</taxon>
        <taxon>Dongia</taxon>
    </lineage>
</organism>
<dbReference type="InterPro" id="IPR011990">
    <property type="entry name" value="TPR-like_helical_dom_sf"/>
</dbReference>
<proteinExistence type="predicted"/>
<dbReference type="EMBL" id="JAUYVI010000003">
    <property type="protein sequence ID" value="MDQ7247982.1"/>
    <property type="molecule type" value="Genomic_DNA"/>
</dbReference>
<reference evidence="3" key="1">
    <citation type="submission" date="2023-08" db="EMBL/GenBank/DDBJ databases">
        <title>Rhodospirillaceae gen. nov., a novel taxon isolated from the Yangtze River Yuezi River estuary sludge.</title>
        <authorList>
            <person name="Ruan L."/>
        </authorList>
    </citation>
    <scope>NUCLEOTIDE SEQUENCE [LARGE SCALE GENOMIC DNA]</scope>
    <source>
        <strain evidence="3">R-7</strain>
    </source>
</reference>
<accession>A0ABU0YJU7</accession>
<dbReference type="InterPro" id="IPR050767">
    <property type="entry name" value="Sel1_AlgK"/>
</dbReference>
<dbReference type="Proteomes" id="UP001230156">
    <property type="component" value="Unassembled WGS sequence"/>
</dbReference>
<dbReference type="SMART" id="SM00671">
    <property type="entry name" value="SEL1"/>
    <property type="match status" value="5"/>
</dbReference>
<keyword evidence="1" id="KW-0732">Signal</keyword>
<dbReference type="Pfam" id="PF08238">
    <property type="entry name" value="Sel1"/>
    <property type="match status" value="5"/>
</dbReference>
<feature type="signal peptide" evidence="1">
    <location>
        <begin position="1"/>
        <end position="22"/>
    </location>
</feature>
<dbReference type="Gene3D" id="1.25.40.10">
    <property type="entry name" value="Tetratricopeptide repeat domain"/>
    <property type="match status" value="2"/>
</dbReference>
<keyword evidence="3" id="KW-1185">Reference proteome</keyword>
<sequence>MRLIRAALCAAALLCGAHVAYAQEDGDPGTDAFNNGDYAAAFQAWEGQAAQGDPDAMTKLGTLYEIGYGTKRDFSKAAEWYEKAAQLGFVIAQYNLANLYYDGRGVSRDKMQAARWYTAAAQGGHAKSQFYLAQMYMDGDGVDENKETGLSWLQKASDKGMPEAEHELGRRLIFGDDVTPDPTKGTDLVLKAAEQKYAKAQILIAHCYWKGRGVAKNQIEAYVWAAQAREIAKNQDKKKADSLYDDIKSGMNGDQIKAAEIELMAVNPKRKKDADGGDDTTD</sequence>